<dbReference type="SUPFAM" id="SSF56747">
    <property type="entry name" value="Prim-pol domain"/>
    <property type="match status" value="1"/>
</dbReference>
<dbReference type="Pfam" id="PF09250">
    <property type="entry name" value="Prim-Pol"/>
    <property type="match status" value="1"/>
</dbReference>
<organism evidence="3 4">
    <name type="scientific">Faecalicatena contorta</name>
    <dbReference type="NCBI Taxonomy" id="39482"/>
    <lineage>
        <taxon>Bacteria</taxon>
        <taxon>Bacillati</taxon>
        <taxon>Bacillota</taxon>
        <taxon>Clostridia</taxon>
        <taxon>Lachnospirales</taxon>
        <taxon>Lachnospiraceae</taxon>
        <taxon>Faecalicatena</taxon>
    </lineage>
</organism>
<proteinExistence type="predicted"/>
<protein>
    <submittedName>
        <fullName evidence="3">Superfamily II helicase and inactivated derivatives</fullName>
    </submittedName>
</protein>
<gene>
    <name evidence="3" type="ORF">ERS852491_01376</name>
</gene>
<dbReference type="OrthoDB" id="158067at2"/>
<dbReference type="InterPro" id="IPR015330">
    <property type="entry name" value="DNA_primase/pol_bifunc_N"/>
</dbReference>
<evidence type="ECO:0000313" key="4">
    <source>
        <dbReference type="Proteomes" id="UP000095544"/>
    </source>
</evidence>
<dbReference type="Pfam" id="PF06048">
    <property type="entry name" value="DUF927"/>
    <property type="match status" value="1"/>
</dbReference>
<dbReference type="SMART" id="SM00943">
    <property type="entry name" value="Prim-Pol"/>
    <property type="match status" value="1"/>
</dbReference>
<dbReference type="Pfam" id="PF08708">
    <property type="entry name" value="PriCT_1"/>
    <property type="match status" value="1"/>
</dbReference>
<keyword evidence="3" id="KW-0347">Helicase</keyword>
<dbReference type="InterPro" id="IPR009270">
    <property type="entry name" value="DUF927"/>
</dbReference>
<dbReference type="Proteomes" id="UP000095544">
    <property type="component" value="Unassembled WGS sequence"/>
</dbReference>
<feature type="domain" description="DNA primase/polymerase bifunctional N-terminal" evidence="2">
    <location>
        <begin position="12"/>
        <end position="184"/>
    </location>
</feature>
<keyword evidence="3" id="KW-0378">Hydrolase</keyword>
<dbReference type="Pfam" id="PF18662">
    <property type="entry name" value="HTH_56"/>
    <property type="match status" value="1"/>
</dbReference>
<dbReference type="InterPro" id="IPR040538">
    <property type="entry name" value="Cch_HTH"/>
</dbReference>
<feature type="domain" description="Primase C-terminal 1" evidence="1">
    <location>
        <begin position="199"/>
        <end position="265"/>
    </location>
</feature>
<dbReference type="RefSeq" id="WP_055152170.1">
    <property type="nucleotide sequence ID" value="NZ_CYZU01000009.1"/>
</dbReference>
<sequence>MADTKFTIRQYALAYARIGLAVFPVSSHGRTSEDYKRPMVKNGFHDATTDPDTINKWWERWPDANIGIVTGKPSGGVFVIDLDVKEEEGVDGREAIREWEREHGKLPEDTMLSITGGGGYHIFFRSDGREIPCVRDLFKNKSGVDVRGDGGYIVAPPSLHFNGRHYEWELGPDDAVIEPADDLVYMLLDEGKKKEVGTFVSPGTIEQGARDDTIFRLACSLQAKGLSDDAILAAAQAENKLKCRPPLDEKTVIQKVKSALKYEKSTAPYVHKQSEGDNKTEFIDQPVQLKCGYWECNKDGVCMWVPGKKETDPPVKIVASYQQIMPIGTTENIETGEQKYHMAFSVKRQGGYLWKDVKVEPELCCTKTKIIKLANIGVMVTDLTSKNLVNYIADMYRLNEDALPLKKTVSHFGWIGKEFFPYMDGIEFDGDNAQAKTVRALGARGSFDAWRDACSKCRENLNVRLLMDASLGSVMTHILKCLCFVVHLWGPSGTGKTVAFVVAASIWGVPDELILSVDSTVNYCTSRAALMKNLPIFVDETQLARGDLMKLIYAITEGKTRGRLDRTSREKEQGSWENISFFNGEKPIVSDNAGAGAFNRVIEMEVDKPLFEDYSHILEAVRENNGLAGRRFIEYIKSLDTGSLISRHKELCRKLSEMSKSTGKQAQALACIVLADQLAQECIFKDEAPLELEAVAELLRDEEEVSQAERAYKFVVNWIAENENFFNITFGNRLWGKVADSHCLVNQNVLREAMEKNGYDFNAVKKEWAEAGYLEKSRDGKYSVNTSIAGLKTKARYVKVLFKQPNNFEEYEDVDIDDENIPFNNQR</sequence>
<reference evidence="3 4" key="1">
    <citation type="submission" date="2015-09" db="EMBL/GenBank/DDBJ databases">
        <authorList>
            <consortium name="Pathogen Informatics"/>
        </authorList>
    </citation>
    <scope>NUCLEOTIDE SEQUENCE [LARGE SCALE GENOMIC DNA]</scope>
    <source>
        <strain evidence="3 4">2789STDY5834876</strain>
    </source>
</reference>
<dbReference type="CDD" id="cd04859">
    <property type="entry name" value="Prim_Pol"/>
    <property type="match status" value="1"/>
</dbReference>
<dbReference type="GO" id="GO:0004386">
    <property type="term" value="F:helicase activity"/>
    <property type="evidence" value="ECO:0007669"/>
    <property type="project" value="UniProtKB-KW"/>
</dbReference>
<evidence type="ECO:0000313" key="3">
    <source>
        <dbReference type="EMBL" id="CUO13142.1"/>
    </source>
</evidence>
<dbReference type="EMBL" id="CYZU01000009">
    <property type="protein sequence ID" value="CUO13142.1"/>
    <property type="molecule type" value="Genomic_DNA"/>
</dbReference>
<keyword evidence="3" id="KW-0547">Nucleotide-binding</keyword>
<dbReference type="SMART" id="SM00942">
    <property type="entry name" value="PriCT_1"/>
    <property type="match status" value="1"/>
</dbReference>
<dbReference type="InterPro" id="IPR014820">
    <property type="entry name" value="PriCT_1"/>
</dbReference>
<name>A0A174CIH2_9FIRM</name>
<dbReference type="STRING" id="39482.ERS852491_01376"/>
<accession>A0A174CIH2</accession>
<keyword evidence="3" id="KW-0067">ATP-binding</keyword>
<evidence type="ECO:0000259" key="1">
    <source>
        <dbReference type="SMART" id="SM00942"/>
    </source>
</evidence>
<evidence type="ECO:0000259" key="2">
    <source>
        <dbReference type="SMART" id="SM00943"/>
    </source>
</evidence>
<dbReference type="AlphaFoldDB" id="A0A174CIH2"/>